<dbReference type="Pfam" id="PF22936">
    <property type="entry name" value="Pol_BBD"/>
    <property type="match status" value="1"/>
</dbReference>
<comment type="caution">
    <text evidence="3">The sequence shown here is derived from an EMBL/GenBank/DDBJ whole genome shotgun (WGS) entry which is preliminary data.</text>
</comment>
<feature type="domain" description="Retrovirus-related Pol polyprotein from transposon TNT 1-94-like beta-barrel" evidence="2">
    <location>
        <begin position="328"/>
        <end position="407"/>
    </location>
</feature>
<dbReference type="PANTHER" id="PTHR47592:SF27">
    <property type="entry name" value="OS08G0421700 PROTEIN"/>
    <property type="match status" value="1"/>
</dbReference>
<reference evidence="3 4" key="1">
    <citation type="submission" date="2015-08" db="EMBL/GenBank/DDBJ databases">
        <title>Next Generation Sequencing and Analysis of the Genome of Puccinia sorghi L Schw, the Causal Agent of Maize Common Rust.</title>
        <authorList>
            <person name="Rochi L."/>
            <person name="Burguener G."/>
            <person name="Darino M."/>
            <person name="Turjanski A."/>
            <person name="Kreff E."/>
            <person name="Dieguez M.J."/>
            <person name="Sacco F."/>
        </authorList>
    </citation>
    <scope>NUCLEOTIDE SEQUENCE [LARGE SCALE GENOMIC DNA]</scope>
    <source>
        <strain evidence="3 4">RO10H11247</strain>
    </source>
</reference>
<name>A0A0L6V9S6_9BASI</name>
<feature type="compositionally biased region" description="Basic and acidic residues" evidence="1">
    <location>
        <begin position="210"/>
        <end position="220"/>
    </location>
</feature>
<keyword evidence="4" id="KW-1185">Reference proteome</keyword>
<sequence>MAEQHVPGQPRIQAAAIIPNAGDGFRQAMLKTALETIPQLTEENHSIWKDKMTALLKLRGVLNALENSAIPLGESDDAELVMLLLSKMDSVTHNNVVTAENRDSAQKIWLSMIKERFASSQSSNRARMFNDFLYVKFQEDSVESFVTDIKVAIKKLVDVGIELPQDILAYLILFKFPNSLQTLKRQIMHSDKELDVEYVCNHLIQFNNESRAESSREKGSTTEAALFSSKGKASGKSQGSDRTGSSQNNSSKRCRNGFHNPKQDENHSSNNCWHLHPETAPDWWKESQAQWKATQAQSKGSKDKSKENYFISLLTRWIETGDPKHRIILDSGATAHIFNDTRFFESLNLKQSDCIKTGKQGATLPIKGKGSVRLKWGKRTIRLENCLFVPTIVINLISAGELDALGCTLSARHSKFSVSKNGKLALQGQINNGLFSVDNPDEVGNLLNNPMANVSPEKETLKEVHEKFGHPSIQRIESLLDNSISTKEKSDFECKLCIVSKLTKQQFSQSSEVVSKPFERIHLDLIGPINPESSLKHRYILTVVDNHLGYLAGFPLVHKDDTTNILIKLIETEQNRWGYYPTLVCSDGG</sequence>
<evidence type="ECO:0000256" key="1">
    <source>
        <dbReference type="SAM" id="MobiDB-lite"/>
    </source>
</evidence>
<evidence type="ECO:0000259" key="2">
    <source>
        <dbReference type="Pfam" id="PF22936"/>
    </source>
</evidence>
<feature type="compositionally biased region" description="Low complexity" evidence="1">
    <location>
        <begin position="228"/>
        <end position="240"/>
    </location>
</feature>
<dbReference type="SUPFAM" id="SSF53098">
    <property type="entry name" value="Ribonuclease H-like"/>
    <property type="match status" value="1"/>
</dbReference>
<gene>
    <name evidence="3" type="ORF">VP01_2129g6</name>
</gene>
<accession>A0A0L6V9S6</accession>
<evidence type="ECO:0000313" key="3">
    <source>
        <dbReference type="EMBL" id="KNZ57551.1"/>
    </source>
</evidence>
<feature type="compositionally biased region" description="Polar residues" evidence="1">
    <location>
        <begin position="241"/>
        <end position="251"/>
    </location>
</feature>
<dbReference type="EMBL" id="LAVV01006980">
    <property type="protein sequence ID" value="KNZ57551.1"/>
    <property type="molecule type" value="Genomic_DNA"/>
</dbReference>
<organism evidence="3 4">
    <name type="scientific">Puccinia sorghi</name>
    <dbReference type="NCBI Taxonomy" id="27349"/>
    <lineage>
        <taxon>Eukaryota</taxon>
        <taxon>Fungi</taxon>
        <taxon>Dikarya</taxon>
        <taxon>Basidiomycota</taxon>
        <taxon>Pucciniomycotina</taxon>
        <taxon>Pucciniomycetes</taxon>
        <taxon>Pucciniales</taxon>
        <taxon>Pucciniaceae</taxon>
        <taxon>Puccinia</taxon>
    </lineage>
</organism>
<dbReference type="Proteomes" id="UP000037035">
    <property type="component" value="Unassembled WGS sequence"/>
</dbReference>
<dbReference type="InterPro" id="IPR036397">
    <property type="entry name" value="RNaseH_sf"/>
</dbReference>
<dbReference type="Gene3D" id="3.30.420.10">
    <property type="entry name" value="Ribonuclease H-like superfamily/Ribonuclease H"/>
    <property type="match status" value="1"/>
</dbReference>
<dbReference type="PANTHER" id="PTHR47592">
    <property type="entry name" value="PBF68 PROTEIN"/>
    <property type="match status" value="1"/>
</dbReference>
<proteinExistence type="predicted"/>
<evidence type="ECO:0000313" key="4">
    <source>
        <dbReference type="Proteomes" id="UP000037035"/>
    </source>
</evidence>
<dbReference type="Pfam" id="PF14223">
    <property type="entry name" value="Retrotran_gag_2"/>
    <property type="match status" value="1"/>
</dbReference>
<dbReference type="VEuPathDB" id="FungiDB:VP01_2129g6"/>
<dbReference type="OrthoDB" id="7691805at2759"/>
<dbReference type="InterPro" id="IPR054722">
    <property type="entry name" value="PolX-like_BBD"/>
</dbReference>
<dbReference type="AlphaFoldDB" id="A0A0L6V9S6"/>
<dbReference type="GO" id="GO:0003676">
    <property type="term" value="F:nucleic acid binding"/>
    <property type="evidence" value="ECO:0007669"/>
    <property type="project" value="InterPro"/>
</dbReference>
<dbReference type="InterPro" id="IPR012337">
    <property type="entry name" value="RNaseH-like_sf"/>
</dbReference>
<feature type="region of interest" description="Disordered" evidence="1">
    <location>
        <begin position="210"/>
        <end position="273"/>
    </location>
</feature>
<protein>
    <recommendedName>
        <fullName evidence="2">Retrovirus-related Pol polyprotein from transposon TNT 1-94-like beta-barrel domain-containing protein</fullName>
    </recommendedName>
</protein>